<comment type="caution">
    <text evidence="11">The sequence shown here is derived from an EMBL/GenBank/DDBJ whole genome shotgun (WGS) entry which is preliminary data.</text>
</comment>
<accession>A0ABV5CFI1</accession>
<dbReference type="Pfam" id="PF07715">
    <property type="entry name" value="Plug"/>
    <property type="match status" value="1"/>
</dbReference>
<evidence type="ECO:0000256" key="3">
    <source>
        <dbReference type="ARBA" id="ARBA00022452"/>
    </source>
</evidence>
<dbReference type="RefSeq" id="WP_375557848.1">
    <property type="nucleotide sequence ID" value="NZ_JBBVGT010000002.1"/>
</dbReference>
<evidence type="ECO:0000256" key="1">
    <source>
        <dbReference type="ARBA" id="ARBA00004571"/>
    </source>
</evidence>
<dbReference type="InterPro" id="IPR037066">
    <property type="entry name" value="Plug_dom_sf"/>
</dbReference>
<dbReference type="Gene3D" id="2.170.130.10">
    <property type="entry name" value="TonB-dependent receptor, plug domain"/>
    <property type="match status" value="1"/>
</dbReference>
<keyword evidence="7 8" id="KW-0998">Cell outer membrane</keyword>
<dbReference type="Gene3D" id="2.40.170.20">
    <property type="entry name" value="TonB-dependent receptor, beta-barrel domain"/>
    <property type="match status" value="1"/>
</dbReference>
<dbReference type="InterPro" id="IPR008969">
    <property type="entry name" value="CarboxyPept-like_regulatory"/>
</dbReference>
<keyword evidence="4 8" id="KW-0812">Transmembrane</keyword>
<dbReference type="InterPro" id="IPR012910">
    <property type="entry name" value="Plug_dom"/>
</dbReference>
<comment type="subcellular location">
    <subcellularLocation>
        <location evidence="1 8">Cell outer membrane</location>
        <topology evidence="1 8">Multi-pass membrane protein</topology>
    </subcellularLocation>
</comment>
<evidence type="ECO:0000259" key="10">
    <source>
        <dbReference type="Pfam" id="PF07715"/>
    </source>
</evidence>
<dbReference type="InterPro" id="IPR039426">
    <property type="entry name" value="TonB-dep_rcpt-like"/>
</dbReference>
<dbReference type="PROSITE" id="PS52016">
    <property type="entry name" value="TONB_DEPENDENT_REC_3"/>
    <property type="match status" value="1"/>
</dbReference>
<evidence type="ECO:0000256" key="2">
    <source>
        <dbReference type="ARBA" id="ARBA00022448"/>
    </source>
</evidence>
<sequence length="808" mass="91137">MKQFWLTNILLLLCTVLFAQSATISGRVQLTDGTPVSTATIQVEGSQLISSSDDEGFYTLEGVPYGKHTIIVSSIEIISKRTPLEVNKPTYELPISVDPRGDIKLNEVRVTRNTVKREIETQGFAVNVIETKEVAARNIQTNELLDRTVGVRVRQSGGLGSEVEYNLNGMTGRSVGIFIDGIEMSTYGSSFNLSNIPPSMIERIEVYKGVLPSHLTGDLLGGAINIVLKKGKNTTNSLSASVSYGSFNTTQSDISALYRHAKSGFTTRIAGSLLNTDNDYEIWGKFSKYIEPNGVVQRNYRTKRFFDGYRSLAGRFEFGYTDVKWADDFLLGYHISDSYNEIQHGQTMGTPYMGRTVEAQANVLSLTYNKKDLITPGLDLAVNGVYSFRNTHVLDTVAWAYNWDGKIRLDMNGNPIRKLDGGQQGDPVMADIDRQVANVRSNLSYNIISGHRLSLNHVFYTVDRKDYDLLKPGNDLGFDSSNDLAKNVLSFNYEAQTFDNRLVTNVFYKLYQQSTVRTTYIASSDNGQTTVQKNETKDNRTHDGYGLAASYRIRPTVILMASAERAVRMPVDRETFGSPEDNVLANPGITPEISDNINLGFRLGSFHFDDHRISLGTNVFWRNVKDRIMPRANELLNNQEIELTQYVNLGLAQSLGFEGELNYIYKNNLTVMFNFSKFNSLFKQEFDPATGQRMTYYNKQIPNEPFFTMNGNVQYRLDDLIQKNSQLNMFYSLGFVAPFRTVWPESEWFVTPTQLAQNVGFSYIFPSRRIIASVDVKNMFNAEVYDNFGVQKPGRAVFLKLNYSINKF</sequence>
<keyword evidence="5 9" id="KW-0732">Signal</keyword>
<gene>
    <name evidence="11" type="ORF">WKR92_10800</name>
</gene>
<feature type="domain" description="TonB-dependent receptor plug" evidence="10">
    <location>
        <begin position="122"/>
        <end position="214"/>
    </location>
</feature>
<evidence type="ECO:0000256" key="9">
    <source>
        <dbReference type="SAM" id="SignalP"/>
    </source>
</evidence>
<dbReference type="EMBL" id="JBBVGT010000002">
    <property type="protein sequence ID" value="MFB5946322.1"/>
    <property type="molecule type" value="Genomic_DNA"/>
</dbReference>
<dbReference type="PANTHER" id="PTHR30069">
    <property type="entry name" value="TONB-DEPENDENT OUTER MEMBRANE RECEPTOR"/>
    <property type="match status" value="1"/>
</dbReference>
<name>A0ABV5CFI1_9SPHI</name>
<feature type="signal peptide" evidence="9">
    <location>
        <begin position="1"/>
        <end position="21"/>
    </location>
</feature>
<keyword evidence="11" id="KW-0675">Receptor</keyword>
<protein>
    <submittedName>
        <fullName evidence="11">TonB-dependent receptor plug domain-containing protein</fullName>
    </submittedName>
</protein>
<evidence type="ECO:0000256" key="5">
    <source>
        <dbReference type="ARBA" id="ARBA00022729"/>
    </source>
</evidence>
<evidence type="ECO:0000256" key="7">
    <source>
        <dbReference type="ARBA" id="ARBA00023237"/>
    </source>
</evidence>
<dbReference type="SUPFAM" id="SSF49464">
    <property type="entry name" value="Carboxypeptidase regulatory domain-like"/>
    <property type="match status" value="1"/>
</dbReference>
<dbReference type="PANTHER" id="PTHR30069:SF29">
    <property type="entry name" value="HEMOGLOBIN AND HEMOGLOBIN-HAPTOGLOBIN-BINDING PROTEIN 1-RELATED"/>
    <property type="match status" value="1"/>
</dbReference>
<proteinExistence type="inferred from homology"/>
<evidence type="ECO:0000256" key="4">
    <source>
        <dbReference type="ARBA" id="ARBA00022692"/>
    </source>
</evidence>
<evidence type="ECO:0000256" key="8">
    <source>
        <dbReference type="PROSITE-ProRule" id="PRU01360"/>
    </source>
</evidence>
<evidence type="ECO:0000256" key="6">
    <source>
        <dbReference type="ARBA" id="ARBA00023136"/>
    </source>
</evidence>
<keyword evidence="6 8" id="KW-0472">Membrane</keyword>
<organism evidence="11 12">
    <name type="scientific">Albibacterium profundi</name>
    <dbReference type="NCBI Taxonomy" id="3134906"/>
    <lineage>
        <taxon>Bacteria</taxon>
        <taxon>Pseudomonadati</taxon>
        <taxon>Bacteroidota</taxon>
        <taxon>Sphingobacteriia</taxon>
        <taxon>Sphingobacteriales</taxon>
        <taxon>Sphingobacteriaceae</taxon>
        <taxon>Albibacterium</taxon>
    </lineage>
</organism>
<evidence type="ECO:0000313" key="12">
    <source>
        <dbReference type="Proteomes" id="UP001580928"/>
    </source>
</evidence>
<keyword evidence="12" id="KW-1185">Reference proteome</keyword>
<comment type="similarity">
    <text evidence="8">Belongs to the TonB-dependent receptor family.</text>
</comment>
<dbReference type="Gene3D" id="2.60.40.1120">
    <property type="entry name" value="Carboxypeptidase-like, regulatory domain"/>
    <property type="match status" value="1"/>
</dbReference>
<dbReference type="InterPro" id="IPR036942">
    <property type="entry name" value="Beta-barrel_TonB_sf"/>
</dbReference>
<evidence type="ECO:0000313" key="11">
    <source>
        <dbReference type="EMBL" id="MFB5946322.1"/>
    </source>
</evidence>
<dbReference type="Pfam" id="PF13715">
    <property type="entry name" value="CarbopepD_reg_2"/>
    <property type="match status" value="1"/>
</dbReference>
<dbReference type="Proteomes" id="UP001580928">
    <property type="component" value="Unassembled WGS sequence"/>
</dbReference>
<dbReference type="SUPFAM" id="SSF56935">
    <property type="entry name" value="Porins"/>
    <property type="match status" value="1"/>
</dbReference>
<reference evidence="11 12" key="1">
    <citation type="submission" date="2024-04" db="EMBL/GenBank/DDBJ databases">
        <title>Albibacterium profundi sp. nov., isolated from sediment of the Challenger Deep of Mariana Trench.</title>
        <authorList>
            <person name="Wang Y."/>
        </authorList>
    </citation>
    <scope>NUCLEOTIDE SEQUENCE [LARGE SCALE GENOMIC DNA]</scope>
    <source>
        <strain evidence="11 12">RHL897</strain>
    </source>
</reference>
<keyword evidence="3 8" id="KW-1134">Transmembrane beta strand</keyword>
<feature type="chain" id="PRO_5047419581" evidence="9">
    <location>
        <begin position="22"/>
        <end position="808"/>
    </location>
</feature>
<keyword evidence="2 8" id="KW-0813">Transport</keyword>